<evidence type="ECO:0000313" key="1">
    <source>
        <dbReference type="EMBL" id="QHI97962.1"/>
    </source>
</evidence>
<dbReference type="RefSeq" id="WP_160551479.1">
    <property type="nucleotide sequence ID" value="NZ_CP047650.1"/>
</dbReference>
<dbReference type="EMBL" id="CP047650">
    <property type="protein sequence ID" value="QHI97962.1"/>
    <property type="molecule type" value="Genomic_DNA"/>
</dbReference>
<evidence type="ECO:0000313" key="2">
    <source>
        <dbReference type="Proteomes" id="UP000464787"/>
    </source>
</evidence>
<accession>A0A857J4J7</accession>
<proteinExistence type="predicted"/>
<keyword evidence="2" id="KW-1185">Reference proteome</keyword>
<dbReference type="AlphaFoldDB" id="A0A857J4J7"/>
<gene>
    <name evidence="1" type="ORF">GT347_08125</name>
</gene>
<reference evidence="1 2" key="1">
    <citation type="submission" date="2020-01" db="EMBL/GenBank/DDBJ databases">
        <title>Genome sequencing of strain KACC 21265.</title>
        <authorList>
            <person name="Heo J."/>
            <person name="Kim S.-J."/>
            <person name="Kim J.-S."/>
            <person name="Hong S.-B."/>
            <person name="Kwon S.-W."/>
        </authorList>
    </citation>
    <scope>NUCLEOTIDE SEQUENCE [LARGE SCALE GENOMIC DNA]</scope>
    <source>
        <strain evidence="1 2">KACC 21265</strain>
    </source>
</reference>
<protein>
    <recommendedName>
        <fullName evidence="3">WavE lipopolysaccharide synthesis</fullName>
    </recommendedName>
</protein>
<dbReference type="KEGG" id="xyk:GT347_08125"/>
<name>A0A857J4J7_9BURK</name>
<organism evidence="1 2">
    <name type="scientific">Xylophilus rhododendri</name>
    <dbReference type="NCBI Taxonomy" id="2697032"/>
    <lineage>
        <taxon>Bacteria</taxon>
        <taxon>Pseudomonadati</taxon>
        <taxon>Pseudomonadota</taxon>
        <taxon>Betaproteobacteria</taxon>
        <taxon>Burkholderiales</taxon>
        <taxon>Xylophilus</taxon>
    </lineage>
</organism>
<sequence>MAYARGGMSRALLKYPDLDLSRTRLIGWGAGQAFRDYFPLTGLQLEYTLCPRQENHGRTIHGVPVRSTEALREESPQDVLVVIFSAYSAEIMNEIRDRIGPYRAVRAVEFGDNAAQISELEALAGALRGGLSLHKAPAAEPAEVGMFMQGPLTGFTPMALAFHRMRYPGMHLSVVTWNGEDPALVAQCRPWCDELVQIEPPPPNGYDTRNLITRSCKEGARLLQRAGVRYAIRARTDAVIFGSPYRTLERMFGDGSRGAGKIGVLLAASWAYVPFHFSDKLMLCRTEDMVALWSLPEDPRGKADFPPAGLTDPGLLGWNFLDYRHISWESRLWGSHARQLGYPADTLEDAYRFARDRLLELDSDSHMFSIKHVPMFNLKLRPMLEPTVEWWKEMQSDFDGTLDHLRQVSSSGMTLQDFFAKRVG</sequence>
<evidence type="ECO:0008006" key="3">
    <source>
        <dbReference type="Google" id="ProtNLM"/>
    </source>
</evidence>
<dbReference type="Proteomes" id="UP000464787">
    <property type="component" value="Chromosome"/>
</dbReference>